<evidence type="ECO:0000313" key="1">
    <source>
        <dbReference type="EMBL" id="CAF1505111.1"/>
    </source>
</evidence>
<evidence type="ECO:0000313" key="2">
    <source>
        <dbReference type="EMBL" id="CAF1645542.1"/>
    </source>
</evidence>
<dbReference type="EMBL" id="CAJNOJ010000658">
    <property type="protein sequence ID" value="CAF1505111.1"/>
    <property type="molecule type" value="Genomic_DNA"/>
</dbReference>
<organism evidence="1 4">
    <name type="scientific">Adineta ricciae</name>
    <name type="common">Rotifer</name>
    <dbReference type="NCBI Taxonomy" id="249248"/>
    <lineage>
        <taxon>Eukaryota</taxon>
        <taxon>Metazoa</taxon>
        <taxon>Spiralia</taxon>
        <taxon>Gnathifera</taxon>
        <taxon>Rotifera</taxon>
        <taxon>Eurotatoria</taxon>
        <taxon>Bdelloidea</taxon>
        <taxon>Adinetida</taxon>
        <taxon>Adinetidae</taxon>
        <taxon>Adineta</taxon>
    </lineage>
</organism>
<dbReference type="Proteomes" id="UP000663828">
    <property type="component" value="Unassembled WGS sequence"/>
</dbReference>
<dbReference type="EMBL" id="CAJNOR010009529">
    <property type="protein sequence ID" value="CAF1645542.1"/>
    <property type="molecule type" value="Genomic_DNA"/>
</dbReference>
<dbReference type="Proteomes" id="UP000663852">
    <property type="component" value="Unassembled WGS sequence"/>
</dbReference>
<gene>
    <name evidence="1" type="ORF">EDS130_LOCUS42878</name>
    <name evidence="2" type="ORF">XAT740_LOCUS54068</name>
</gene>
<dbReference type="OrthoDB" id="10370809at2759"/>
<dbReference type="AlphaFoldDB" id="A0A815TKM6"/>
<proteinExistence type="predicted"/>
<protein>
    <submittedName>
        <fullName evidence="1">Uncharacterized protein</fullName>
    </submittedName>
</protein>
<comment type="caution">
    <text evidence="1">The sequence shown here is derived from an EMBL/GenBank/DDBJ whole genome shotgun (WGS) entry which is preliminary data.</text>
</comment>
<evidence type="ECO:0000313" key="3">
    <source>
        <dbReference type="Proteomes" id="UP000663828"/>
    </source>
</evidence>
<evidence type="ECO:0000313" key="4">
    <source>
        <dbReference type="Proteomes" id="UP000663852"/>
    </source>
</evidence>
<keyword evidence="3" id="KW-1185">Reference proteome</keyword>
<sequence length="149" mass="17008">MSQFHALNKKLASSNVLKELQSFINDLYSQVKTVKPDYFKPEHQDEFLRLRAQCRDLINKTRGFCDKAIPPLEYAIAQYSSSNPVNVKDLAEKVLSLVNPKDVLEQCEKVENAIITFNERLQLDESYKKTEVKSFLSVVSGLALMVSHV</sequence>
<accession>A0A815TKM6</accession>
<reference evidence="1" key="1">
    <citation type="submission" date="2021-02" db="EMBL/GenBank/DDBJ databases">
        <authorList>
            <person name="Nowell W R."/>
        </authorList>
    </citation>
    <scope>NUCLEOTIDE SEQUENCE</scope>
</reference>
<name>A0A815TKM6_ADIRI</name>